<accession>A0A7W6CFI5</accession>
<dbReference type="SUPFAM" id="SSF46785">
    <property type="entry name" value="Winged helix' DNA-binding domain"/>
    <property type="match status" value="1"/>
</dbReference>
<evidence type="ECO:0000313" key="6">
    <source>
        <dbReference type="EMBL" id="MBB3955576.1"/>
    </source>
</evidence>
<evidence type="ECO:0000256" key="4">
    <source>
        <dbReference type="ARBA" id="ARBA00023163"/>
    </source>
</evidence>
<dbReference type="SUPFAM" id="SSF53850">
    <property type="entry name" value="Periplasmic binding protein-like II"/>
    <property type="match status" value="1"/>
</dbReference>
<name>A0A7W6CFI5_9SPHN</name>
<dbReference type="Proteomes" id="UP000548867">
    <property type="component" value="Unassembled WGS sequence"/>
</dbReference>
<evidence type="ECO:0000256" key="2">
    <source>
        <dbReference type="ARBA" id="ARBA00023015"/>
    </source>
</evidence>
<gene>
    <name evidence="6" type="ORF">GGR38_002532</name>
</gene>
<keyword evidence="2" id="KW-0805">Transcription regulation</keyword>
<dbReference type="PROSITE" id="PS50931">
    <property type="entry name" value="HTH_LYSR"/>
    <property type="match status" value="1"/>
</dbReference>
<evidence type="ECO:0000256" key="3">
    <source>
        <dbReference type="ARBA" id="ARBA00023125"/>
    </source>
</evidence>
<dbReference type="Gene3D" id="1.10.10.10">
    <property type="entry name" value="Winged helix-like DNA-binding domain superfamily/Winged helix DNA-binding domain"/>
    <property type="match status" value="1"/>
</dbReference>
<keyword evidence="3 6" id="KW-0238">DNA-binding</keyword>
<dbReference type="Pfam" id="PF03466">
    <property type="entry name" value="LysR_substrate"/>
    <property type="match status" value="1"/>
</dbReference>
<dbReference type="InterPro" id="IPR000847">
    <property type="entry name" value="LysR_HTH_N"/>
</dbReference>
<reference evidence="6 7" key="1">
    <citation type="submission" date="2020-08" db="EMBL/GenBank/DDBJ databases">
        <title>Genomic Encyclopedia of Type Strains, Phase IV (KMG-IV): sequencing the most valuable type-strain genomes for metagenomic binning, comparative biology and taxonomic classification.</title>
        <authorList>
            <person name="Goeker M."/>
        </authorList>
    </citation>
    <scope>NUCLEOTIDE SEQUENCE [LARGE SCALE GENOMIC DNA]</scope>
    <source>
        <strain evidence="6 7">DSM 27057</strain>
    </source>
</reference>
<keyword evidence="7" id="KW-1185">Reference proteome</keyword>
<proteinExistence type="inferred from homology"/>
<dbReference type="InterPro" id="IPR005119">
    <property type="entry name" value="LysR_subst-bd"/>
</dbReference>
<evidence type="ECO:0000256" key="1">
    <source>
        <dbReference type="ARBA" id="ARBA00009437"/>
    </source>
</evidence>
<dbReference type="PANTHER" id="PTHR30118:SF6">
    <property type="entry name" value="HTH-TYPE TRANSCRIPTIONAL REGULATOR LEUO"/>
    <property type="match status" value="1"/>
</dbReference>
<comment type="caution">
    <text evidence="6">The sequence shown here is derived from an EMBL/GenBank/DDBJ whole genome shotgun (WGS) entry which is preliminary data.</text>
</comment>
<dbReference type="GO" id="GO:0003677">
    <property type="term" value="F:DNA binding"/>
    <property type="evidence" value="ECO:0007669"/>
    <property type="project" value="UniProtKB-KW"/>
</dbReference>
<dbReference type="InterPro" id="IPR036390">
    <property type="entry name" value="WH_DNA-bd_sf"/>
</dbReference>
<keyword evidence="4" id="KW-0804">Transcription</keyword>
<dbReference type="PANTHER" id="PTHR30118">
    <property type="entry name" value="HTH-TYPE TRANSCRIPTIONAL REGULATOR LEUO-RELATED"/>
    <property type="match status" value="1"/>
</dbReference>
<dbReference type="EMBL" id="JACIDX010000009">
    <property type="protein sequence ID" value="MBB3955576.1"/>
    <property type="molecule type" value="Genomic_DNA"/>
</dbReference>
<organism evidence="6 7">
    <name type="scientific">Novosphingobium sediminicola</name>
    <dbReference type="NCBI Taxonomy" id="563162"/>
    <lineage>
        <taxon>Bacteria</taxon>
        <taxon>Pseudomonadati</taxon>
        <taxon>Pseudomonadota</taxon>
        <taxon>Alphaproteobacteria</taxon>
        <taxon>Sphingomonadales</taxon>
        <taxon>Sphingomonadaceae</taxon>
        <taxon>Novosphingobium</taxon>
    </lineage>
</organism>
<protein>
    <submittedName>
        <fullName evidence="6">DNA-binding transcriptional LysR family regulator</fullName>
    </submittedName>
</protein>
<sequence>MRFKGLDLNLLQVLDVLIDRRSVTRAAQQLHVSQPAISAALSRLRRHFDDALVVQHGKHMVPTPFALRLQPGLKAVLGDLDALVGTPAHFDPATSSRVFRMMVSDFILVAVLGDLLPQIESEAPDLRFVIVPPHDQAIAMLEAGEIDLLITPRNYVSEKHPAVSFFKERHVVAGWNGNPLMARPTTLEDMLDASFISVQIGRTVSSSFAIHELSQMGITINSALTTTTFAAVPQLLIGTRRLAILHESLARKAAQYLPISYWPLPVTIPTMDEAIQCHRARAEDPALIWLIERFTQWAERVMEERERRA</sequence>
<dbReference type="InterPro" id="IPR036388">
    <property type="entry name" value="WH-like_DNA-bd_sf"/>
</dbReference>
<evidence type="ECO:0000259" key="5">
    <source>
        <dbReference type="PROSITE" id="PS50931"/>
    </source>
</evidence>
<dbReference type="PRINTS" id="PR00039">
    <property type="entry name" value="HTHLYSR"/>
</dbReference>
<dbReference type="AlphaFoldDB" id="A0A7W6CFI5"/>
<dbReference type="GO" id="GO:0003700">
    <property type="term" value="F:DNA-binding transcription factor activity"/>
    <property type="evidence" value="ECO:0007669"/>
    <property type="project" value="InterPro"/>
</dbReference>
<evidence type="ECO:0000313" key="7">
    <source>
        <dbReference type="Proteomes" id="UP000548867"/>
    </source>
</evidence>
<dbReference type="Pfam" id="PF00126">
    <property type="entry name" value="HTH_1"/>
    <property type="match status" value="1"/>
</dbReference>
<comment type="similarity">
    <text evidence="1">Belongs to the LysR transcriptional regulatory family.</text>
</comment>
<dbReference type="InterPro" id="IPR050389">
    <property type="entry name" value="LysR-type_TF"/>
</dbReference>
<dbReference type="Gene3D" id="3.40.190.10">
    <property type="entry name" value="Periplasmic binding protein-like II"/>
    <property type="match status" value="2"/>
</dbReference>
<feature type="domain" description="HTH lysR-type" evidence="5">
    <location>
        <begin position="6"/>
        <end position="63"/>
    </location>
</feature>
<dbReference type="RefSeq" id="WP_183626020.1">
    <property type="nucleotide sequence ID" value="NZ_JACIDX010000009.1"/>
</dbReference>